<evidence type="ECO:0000256" key="6">
    <source>
        <dbReference type="ARBA" id="ARBA00023136"/>
    </source>
</evidence>
<feature type="transmembrane region" description="Helical" evidence="8">
    <location>
        <begin position="20"/>
        <end position="42"/>
    </location>
</feature>
<keyword evidence="10" id="KW-1185">Reference proteome</keyword>
<feature type="transmembrane region" description="Helical" evidence="8">
    <location>
        <begin position="54"/>
        <end position="72"/>
    </location>
</feature>
<proteinExistence type="predicted"/>
<comment type="caution">
    <text evidence="9">The sequence shown here is derived from an EMBL/GenBank/DDBJ whole genome shotgun (WGS) entry which is preliminary data.</text>
</comment>
<reference evidence="9" key="1">
    <citation type="submission" date="2023-08" db="EMBL/GenBank/DDBJ databases">
        <authorList>
            <person name="Chen Y."/>
            <person name="Shah S."/>
            <person name="Dougan E. K."/>
            <person name="Thang M."/>
            <person name="Chan C."/>
        </authorList>
    </citation>
    <scope>NUCLEOTIDE SEQUENCE</scope>
</reference>
<sequence>MLLYDNKSYLWLLLHRRGSVFWRCDSMLGGLLVALAGALVHYLREDQEVDIGIAHHYGLQALGVGVTWAIVFRTQLAWHRYWEAVTQLHFYYSKFVDVFSQFAAFAEVSLKGAQEDAAKTERIQRKQRRLKANFALLSALAADRLTLGDNQRMEDTRARRAQTRTSMRIQKESQGFQQPAFAEADKVDRDDKKDTRYKIFQLPSSRQMRLLESSQDAVSTVMYWIIWDLADAMKDLSIAPPIQSRMYQELSNGMLGFNNCVKVADVPFPLPFAQLLGILLAAFSCLMPVYVVIFTQSPIVSPIVCFFLFESLWCLNEVAKELENPFGQDVNDISVNDFHVRFVDTLMSLSSPKQQAVLHHPSLGLPDPDAAPDASAALEVALDLTDDPKEPDVEVPTTKLQL</sequence>
<dbReference type="EMBL" id="CAUJNA010000491">
    <property type="protein sequence ID" value="CAJ1377800.1"/>
    <property type="molecule type" value="Genomic_DNA"/>
</dbReference>
<keyword evidence="4 8" id="KW-1133">Transmembrane helix</keyword>
<keyword evidence="3 8" id="KW-0812">Transmembrane</keyword>
<evidence type="ECO:0000313" key="10">
    <source>
        <dbReference type="Proteomes" id="UP001178507"/>
    </source>
</evidence>
<evidence type="ECO:0000256" key="3">
    <source>
        <dbReference type="ARBA" id="ARBA00022692"/>
    </source>
</evidence>
<feature type="transmembrane region" description="Helical" evidence="8">
    <location>
        <begin position="272"/>
        <end position="293"/>
    </location>
</feature>
<name>A0AA36HZY5_9DINO</name>
<dbReference type="InterPro" id="IPR044669">
    <property type="entry name" value="YneE/VCCN1/2-like"/>
</dbReference>
<evidence type="ECO:0000256" key="2">
    <source>
        <dbReference type="ARBA" id="ARBA00022448"/>
    </source>
</evidence>
<evidence type="ECO:0000256" key="8">
    <source>
        <dbReference type="SAM" id="Phobius"/>
    </source>
</evidence>
<feature type="region of interest" description="Disordered" evidence="7">
    <location>
        <begin position="160"/>
        <end position="189"/>
    </location>
</feature>
<dbReference type="PANTHER" id="PTHR33281">
    <property type="entry name" value="UPF0187 PROTEIN YNEE"/>
    <property type="match status" value="1"/>
</dbReference>
<dbReference type="GO" id="GO:0016020">
    <property type="term" value="C:membrane"/>
    <property type="evidence" value="ECO:0007669"/>
    <property type="project" value="UniProtKB-SubCell"/>
</dbReference>
<evidence type="ECO:0000313" key="9">
    <source>
        <dbReference type="EMBL" id="CAJ1377800.1"/>
    </source>
</evidence>
<dbReference type="Pfam" id="PF25539">
    <property type="entry name" value="Bestrophin_2"/>
    <property type="match status" value="1"/>
</dbReference>
<comment type="subcellular location">
    <subcellularLocation>
        <location evidence="1">Membrane</location>
        <topology evidence="1">Multi-pass membrane protein</topology>
    </subcellularLocation>
</comment>
<dbReference type="PANTHER" id="PTHR33281:SF20">
    <property type="match status" value="1"/>
</dbReference>
<evidence type="ECO:0008006" key="11">
    <source>
        <dbReference type="Google" id="ProtNLM"/>
    </source>
</evidence>
<accession>A0AA36HZY5</accession>
<keyword evidence="5" id="KW-0406">Ion transport</keyword>
<feature type="compositionally biased region" description="Polar residues" evidence="7">
    <location>
        <begin position="163"/>
        <end position="177"/>
    </location>
</feature>
<dbReference type="GO" id="GO:0005254">
    <property type="term" value="F:chloride channel activity"/>
    <property type="evidence" value="ECO:0007669"/>
    <property type="project" value="InterPro"/>
</dbReference>
<protein>
    <recommendedName>
        <fullName evidence="11">Bestrophin</fullName>
    </recommendedName>
</protein>
<dbReference type="Proteomes" id="UP001178507">
    <property type="component" value="Unassembled WGS sequence"/>
</dbReference>
<evidence type="ECO:0000256" key="5">
    <source>
        <dbReference type="ARBA" id="ARBA00023065"/>
    </source>
</evidence>
<evidence type="ECO:0000256" key="4">
    <source>
        <dbReference type="ARBA" id="ARBA00022989"/>
    </source>
</evidence>
<evidence type="ECO:0000256" key="1">
    <source>
        <dbReference type="ARBA" id="ARBA00004141"/>
    </source>
</evidence>
<dbReference type="AlphaFoldDB" id="A0AA36HZY5"/>
<keyword evidence="2" id="KW-0813">Transport</keyword>
<keyword evidence="6 8" id="KW-0472">Membrane</keyword>
<evidence type="ECO:0000256" key="7">
    <source>
        <dbReference type="SAM" id="MobiDB-lite"/>
    </source>
</evidence>
<organism evidence="9 10">
    <name type="scientific">Effrenium voratum</name>
    <dbReference type="NCBI Taxonomy" id="2562239"/>
    <lineage>
        <taxon>Eukaryota</taxon>
        <taxon>Sar</taxon>
        <taxon>Alveolata</taxon>
        <taxon>Dinophyceae</taxon>
        <taxon>Suessiales</taxon>
        <taxon>Symbiodiniaceae</taxon>
        <taxon>Effrenium</taxon>
    </lineage>
</organism>
<gene>
    <name evidence="9" type="ORF">EVOR1521_LOCUS6510</name>
</gene>